<keyword evidence="4" id="KW-1003">Cell membrane</keyword>
<dbReference type="EMBL" id="JACRWC010000074">
    <property type="protein sequence ID" value="MBC5999549.1"/>
    <property type="molecule type" value="Genomic_DNA"/>
</dbReference>
<dbReference type="Gene3D" id="1.20.58.340">
    <property type="entry name" value="Magnesium transport protein CorA, transmembrane region"/>
    <property type="match status" value="2"/>
</dbReference>
<keyword evidence="7 12" id="KW-1133">Transmembrane helix</keyword>
<evidence type="ECO:0000256" key="2">
    <source>
        <dbReference type="ARBA" id="ARBA00009765"/>
    </source>
</evidence>
<comment type="similarity">
    <text evidence="2">Belongs to the CorA metal ion transporter (MIT) (TC 1.A.35) family.</text>
</comment>
<evidence type="ECO:0000256" key="6">
    <source>
        <dbReference type="ARBA" id="ARBA00022842"/>
    </source>
</evidence>
<dbReference type="GO" id="GO:0050897">
    <property type="term" value="F:cobalt ion binding"/>
    <property type="evidence" value="ECO:0007669"/>
    <property type="project" value="TreeGrafter"/>
</dbReference>
<comment type="catalytic activity">
    <reaction evidence="10">
        <text>Mg(2+)(in) = Mg(2+)(out)</text>
        <dbReference type="Rhea" id="RHEA:29827"/>
        <dbReference type="ChEBI" id="CHEBI:18420"/>
    </reaction>
</comment>
<dbReference type="SUPFAM" id="SSF144083">
    <property type="entry name" value="Magnesium transport protein CorA, transmembrane region"/>
    <property type="match status" value="1"/>
</dbReference>
<evidence type="ECO:0000256" key="8">
    <source>
        <dbReference type="ARBA" id="ARBA00023065"/>
    </source>
</evidence>
<comment type="function">
    <text evidence="11">Mediates influx of magnesium ions. Alternates between open and closed states. Activated by low cytoplasmic Mg(2+) levels. Inactive when cytoplasmic Mg(2+) levels are high.</text>
</comment>
<dbReference type="FunFam" id="1.20.58.340:FF:000004">
    <property type="entry name" value="Magnesium transport protein CorA"/>
    <property type="match status" value="1"/>
</dbReference>
<dbReference type="GO" id="GO:0015095">
    <property type="term" value="F:magnesium ion transmembrane transporter activity"/>
    <property type="evidence" value="ECO:0007669"/>
    <property type="project" value="TreeGrafter"/>
</dbReference>
<feature type="transmembrane region" description="Helical" evidence="12">
    <location>
        <begin position="316"/>
        <end position="336"/>
    </location>
</feature>
<keyword evidence="8" id="KW-0406">Ion transport</keyword>
<dbReference type="Proteomes" id="UP000644115">
    <property type="component" value="Unassembled WGS sequence"/>
</dbReference>
<keyword evidence="14" id="KW-1185">Reference proteome</keyword>
<protein>
    <recommendedName>
        <fullName evidence="15">Magnesium transporter</fullName>
    </recommendedName>
</protein>
<dbReference type="PANTHER" id="PTHR46494:SF1">
    <property type="entry name" value="CORA FAMILY METAL ION TRANSPORTER (EUROFUNG)"/>
    <property type="match status" value="1"/>
</dbReference>
<keyword evidence="3" id="KW-0813">Transport</keyword>
<evidence type="ECO:0000256" key="7">
    <source>
        <dbReference type="ARBA" id="ARBA00022989"/>
    </source>
</evidence>
<evidence type="ECO:0000256" key="12">
    <source>
        <dbReference type="SAM" id="Phobius"/>
    </source>
</evidence>
<evidence type="ECO:0000256" key="5">
    <source>
        <dbReference type="ARBA" id="ARBA00022692"/>
    </source>
</evidence>
<dbReference type="InterPro" id="IPR045861">
    <property type="entry name" value="CorA_cytoplasmic_dom"/>
</dbReference>
<keyword evidence="5 12" id="KW-0812">Transmembrane</keyword>
<evidence type="ECO:0000256" key="10">
    <source>
        <dbReference type="ARBA" id="ARBA00034269"/>
    </source>
</evidence>
<evidence type="ECO:0000313" key="14">
    <source>
        <dbReference type="Proteomes" id="UP000644115"/>
    </source>
</evidence>
<organism evidence="13 14">
    <name type="scientific">Lentihominibacter faecis</name>
    <dbReference type="NCBI Taxonomy" id="2764712"/>
    <lineage>
        <taxon>Bacteria</taxon>
        <taxon>Bacillati</taxon>
        <taxon>Bacillota</taxon>
        <taxon>Clostridia</taxon>
        <taxon>Peptostreptococcales</taxon>
        <taxon>Anaerovoracaceae</taxon>
        <taxon>Lentihominibacter</taxon>
    </lineage>
</organism>
<keyword evidence="6" id="KW-0460">Magnesium</keyword>
<dbReference type="AlphaFoldDB" id="A0A923NDS5"/>
<proteinExistence type="inferred from homology"/>
<evidence type="ECO:0008006" key="15">
    <source>
        <dbReference type="Google" id="ProtNLM"/>
    </source>
</evidence>
<name>A0A923NDS5_9FIRM</name>
<evidence type="ECO:0000256" key="3">
    <source>
        <dbReference type="ARBA" id="ARBA00022448"/>
    </source>
</evidence>
<comment type="subcellular location">
    <subcellularLocation>
        <location evidence="1">Cell membrane</location>
        <topology evidence="1">Multi-pass membrane protein</topology>
    </subcellularLocation>
</comment>
<feature type="transmembrane region" description="Helical" evidence="12">
    <location>
        <begin position="282"/>
        <end position="304"/>
    </location>
</feature>
<dbReference type="CDD" id="cd12826">
    <property type="entry name" value="EcCorA_ZntB-like_u1"/>
    <property type="match status" value="1"/>
</dbReference>
<dbReference type="GO" id="GO:0005886">
    <property type="term" value="C:plasma membrane"/>
    <property type="evidence" value="ECO:0007669"/>
    <property type="project" value="UniProtKB-SubCell"/>
</dbReference>
<evidence type="ECO:0000256" key="4">
    <source>
        <dbReference type="ARBA" id="ARBA00022475"/>
    </source>
</evidence>
<dbReference type="GO" id="GO:0015087">
    <property type="term" value="F:cobalt ion transmembrane transporter activity"/>
    <property type="evidence" value="ECO:0007669"/>
    <property type="project" value="TreeGrafter"/>
</dbReference>
<evidence type="ECO:0000256" key="11">
    <source>
        <dbReference type="ARBA" id="ARBA00045497"/>
    </source>
</evidence>
<dbReference type="RefSeq" id="WP_249286975.1">
    <property type="nucleotide sequence ID" value="NZ_JACRWC010000074.1"/>
</dbReference>
<evidence type="ECO:0000256" key="9">
    <source>
        <dbReference type="ARBA" id="ARBA00023136"/>
    </source>
</evidence>
<accession>A0A923NDS5</accession>
<dbReference type="SUPFAM" id="SSF143865">
    <property type="entry name" value="CorA soluble domain-like"/>
    <property type="match status" value="1"/>
</dbReference>
<evidence type="ECO:0000313" key="13">
    <source>
        <dbReference type="EMBL" id="MBC5999549.1"/>
    </source>
</evidence>
<dbReference type="InterPro" id="IPR045863">
    <property type="entry name" value="CorA_TM1_TM2"/>
</dbReference>
<gene>
    <name evidence="13" type="ORF">H8876_06005</name>
</gene>
<comment type="caution">
    <text evidence="13">The sequence shown here is derived from an EMBL/GenBank/DDBJ whole genome shotgun (WGS) entry which is preliminary data.</text>
</comment>
<dbReference type="GO" id="GO:0000287">
    <property type="term" value="F:magnesium ion binding"/>
    <property type="evidence" value="ECO:0007669"/>
    <property type="project" value="TreeGrafter"/>
</dbReference>
<dbReference type="Pfam" id="PF01544">
    <property type="entry name" value="CorA"/>
    <property type="match status" value="1"/>
</dbReference>
<dbReference type="InterPro" id="IPR002523">
    <property type="entry name" value="MgTranspt_CorA/ZnTranspt_ZntB"/>
</dbReference>
<sequence>MKQKDHLDSDDFMQKMKRTVALREDCGIFFEQELPRPAGELFYAIEDQKLVRKDEKPACGYIQIVSKAEFAQQYGMLDESGLLLYHYEENSIDNIDVFEDHVVGTFVVPMKGSVLESKVSVGFYVTESRILLLDETSMLYNVLERMTKRQKIRDLDISHVFVRILDCMISDDMLLLQKYSMVLDQMEDYLEENVSDLPHNFTSFIMQNKKELRALMVYYRSLNYMVDELAESDIFDGIVERRLQSFDNKATKLYAETASLHEAAQQLRDVYQAKIDIRQNKVMSILTIVTTIFMPLTLIVGWYGMNVKMPEVGWPYSYPIIILASIAVTIIEILIFKKKKWF</sequence>
<reference evidence="13" key="1">
    <citation type="submission" date="2020-08" db="EMBL/GenBank/DDBJ databases">
        <authorList>
            <person name="Liu C."/>
            <person name="Sun Q."/>
        </authorList>
    </citation>
    <scope>NUCLEOTIDE SEQUENCE</scope>
    <source>
        <strain evidence="13">BX16</strain>
    </source>
</reference>
<evidence type="ECO:0000256" key="1">
    <source>
        <dbReference type="ARBA" id="ARBA00004651"/>
    </source>
</evidence>
<keyword evidence="9 12" id="KW-0472">Membrane</keyword>
<dbReference type="PANTHER" id="PTHR46494">
    <property type="entry name" value="CORA FAMILY METAL ION TRANSPORTER (EUROFUNG)"/>
    <property type="match status" value="1"/>
</dbReference>